<evidence type="ECO:0000256" key="8">
    <source>
        <dbReference type="ARBA" id="ARBA00022989"/>
    </source>
</evidence>
<evidence type="ECO:0000313" key="16">
    <source>
        <dbReference type="Proteomes" id="UP000281738"/>
    </source>
</evidence>
<dbReference type="PROSITE" id="PS50929">
    <property type="entry name" value="ABC_TM1F"/>
    <property type="match status" value="1"/>
</dbReference>
<dbReference type="GO" id="GO:0034040">
    <property type="term" value="F:ATPase-coupled lipid transmembrane transporter activity"/>
    <property type="evidence" value="ECO:0007669"/>
    <property type="project" value="TreeGrafter"/>
</dbReference>
<dbReference type="Gene3D" id="1.20.1560.10">
    <property type="entry name" value="ABC transporter type 1, transmembrane domain"/>
    <property type="match status" value="1"/>
</dbReference>
<dbReference type="PROSITE" id="PS00211">
    <property type="entry name" value="ABC_TRANSPORTER_1"/>
    <property type="match status" value="1"/>
</dbReference>
<dbReference type="Pfam" id="PF00005">
    <property type="entry name" value="ABC_tran"/>
    <property type="match status" value="1"/>
</dbReference>
<feature type="transmembrane region" description="Helical" evidence="12">
    <location>
        <begin position="61"/>
        <end position="85"/>
    </location>
</feature>
<reference evidence="15 16" key="1">
    <citation type="submission" date="2018-11" db="EMBL/GenBank/DDBJ databases">
        <title>Sequencing the genomes of 1000 actinobacteria strains.</title>
        <authorList>
            <person name="Klenk H.-P."/>
        </authorList>
    </citation>
    <scope>NUCLEOTIDE SEQUENCE [LARGE SCALE GENOMIC DNA]</scope>
    <source>
        <strain evidence="15 16">DSM 12652</strain>
    </source>
</reference>
<evidence type="ECO:0000256" key="4">
    <source>
        <dbReference type="ARBA" id="ARBA00022519"/>
    </source>
</evidence>
<evidence type="ECO:0000256" key="1">
    <source>
        <dbReference type="ARBA" id="ARBA00004429"/>
    </source>
</evidence>
<dbReference type="GO" id="GO:0005524">
    <property type="term" value="F:ATP binding"/>
    <property type="evidence" value="ECO:0007669"/>
    <property type="project" value="UniProtKB-KW"/>
</dbReference>
<dbReference type="InterPro" id="IPR003439">
    <property type="entry name" value="ABC_transporter-like_ATP-bd"/>
</dbReference>
<dbReference type="GO" id="GO:0005886">
    <property type="term" value="C:plasma membrane"/>
    <property type="evidence" value="ECO:0007669"/>
    <property type="project" value="UniProtKB-SubCell"/>
</dbReference>
<dbReference type="SUPFAM" id="SSF52540">
    <property type="entry name" value="P-loop containing nucleoside triphosphate hydrolases"/>
    <property type="match status" value="1"/>
</dbReference>
<gene>
    <name evidence="15" type="ORF">EDD33_2312</name>
</gene>
<keyword evidence="8 12" id="KW-1133">Transmembrane helix</keyword>
<feature type="domain" description="ABC transmembrane type-1" evidence="14">
    <location>
        <begin position="65"/>
        <end position="351"/>
    </location>
</feature>
<evidence type="ECO:0000259" key="14">
    <source>
        <dbReference type="PROSITE" id="PS50929"/>
    </source>
</evidence>
<dbReference type="SMART" id="SM00382">
    <property type="entry name" value="AAA"/>
    <property type="match status" value="1"/>
</dbReference>
<keyword evidence="16" id="KW-1185">Reference proteome</keyword>
<feature type="transmembrane region" description="Helical" evidence="12">
    <location>
        <begin position="206"/>
        <end position="226"/>
    </location>
</feature>
<dbReference type="AlphaFoldDB" id="A0A3N2CV79"/>
<protein>
    <submittedName>
        <fullName evidence="15">ABC-type multidrug transport system fused ATPase/permease subunit</fullName>
    </submittedName>
</protein>
<dbReference type="InterPro" id="IPR027417">
    <property type="entry name" value="P-loop_NTPase"/>
</dbReference>
<dbReference type="Gene3D" id="3.40.50.300">
    <property type="entry name" value="P-loop containing nucleotide triphosphate hydrolases"/>
    <property type="match status" value="1"/>
</dbReference>
<keyword evidence="3" id="KW-1003">Cell membrane</keyword>
<evidence type="ECO:0000256" key="5">
    <source>
        <dbReference type="ARBA" id="ARBA00022692"/>
    </source>
</evidence>
<comment type="similarity">
    <text evidence="10">Belongs to the ABC transporter superfamily. Siderophore-Fe(3+) uptake transporter (SIUT) (TC 3.A.1.21) family.</text>
</comment>
<dbReference type="PROSITE" id="PS50893">
    <property type="entry name" value="ABC_TRANSPORTER_2"/>
    <property type="match status" value="1"/>
</dbReference>
<comment type="caution">
    <text evidence="15">The sequence shown here is derived from an EMBL/GenBank/DDBJ whole genome shotgun (WGS) entry which is preliminary data.</text>
</comment>
<dbReference type="FunFam" id="3.40.50.300:FF:000221">
    <property type="entry name" value="Multidrug ABC transporter ATP-binding protein"/>
    <property type="match status" value="1"/>
</dbReference>
<keyword evidence="5 12" id="KW-0812">Transmembrane</keyword>
<evidence type="ECO:0000259" key="13">
    <source>
        <dbReference type="PROSITE" id="PS50893"/>
    </source>
</evidence>
<dbReference type="GO" id="GO:0140359">
    <property type="term" value="F:ABC-type transporter activity"/>
    <property type="evidence" value="ECO:0007669"/>
    <property type="project" value="InterPro"/>
</dbReference>
<accession>A0A3N2CV79</accession>
<keyword evidence="4" id="KW-0997">Cell inner membrane</keyword>
<evidence type="ECO:0000256" key="11">
    <source>
        <dbReference type="SAM" id="MobiDB-lite"/>
    </source>
</evidence>
<dbReference type="PANTHER" id="PTHR24221:SF654">
    <property type="entry name" value="ATP-BINDING CASSETTE SUB-FAMILY B MEMBER 6"/>
    <property type="match status" value="1"/>
</dbReference>
<dbReference type="EMBL" id="RKHO01000001">
    <property type="protein sequence ID" value="ROR91445.1"/>
    <property type="molecule type" value="Genomic_DNA"/>
</dbReference>
<dbReference type="Proteomes" id="UP000281738">
    <property type="component" value="Unassembled WGS sequence"/>
</dbReference>
<dbReference type="InterPro" id="IPR017871">
    <property type="entry name" value="ABC_transporter-like_CS"/>
</dbReference>
<keyword evidence="2" id="KW-0813">Transport</keyword>
<dbReference type="Pfam" id="PF00664">
    <property type="entry name" value="ABC_membrane"/>
    <property type="match status" value="1"/>
</dbReference>
<keyword evidence="9 12" id="KW-0472">Membrane</keyword>
<keyword evidence="7" id="KW-0067">ATP-binding</keyword>
<feature type="domain" description="ABC transporter" evidence="13">
    <location>
        <begin position="385"/>
        <end position="618"/>
    </location>
</feature>
<organism evidence="15 16">
    <name type="scientific">Nocardioides aurantiacus</name>
    <dbReference type="NCBI Taxonomy" id="86796"/>
    <lineage>
        <taxon>Bacteria</taxon>
        <taxon>Bacillati</taxon>
        <taxon>Actinomycetota</taxon>
        <taxon>Actinomycetes</taxon>
        <taxon>Propionibacteriales</taxon>
        <taxon>Nocardioidaceae</taxon>
        <taxon>Nocardioides</taxon>
    </lineage>
</organism>
<dbReference type="InterPro" id="IPR036640">
    <property type="entry name" value="ABC1_TM_sf"/>
</dbReference>
<sequence length="640" mass="67670">MCGMSGGLPRVGDLVSSPSPAAVPDAASAAGPAPASRPRRAGSSLGSGFRVLGVAIRREPWVFTLSTLGSVLFGALTVADAWVLGWATDHVLLPAFDTGTTTTRGLVAIVALFVGVAILRAVGIVARRLGAGIMQYRMQAAYRREVTRQYLTLPMSWHGKHPTGELLSNANSDVEAAWAPIAPLPMAVGTLAMMVIAVAQMLLTDLVMAVVGLLVFPLVMLANVAFQRRSSPIFTRIQALRAELSEVAHESFDGGMVVKTLGREEQETARFAAKASVLREEGIRAGRIRAAFDPFLEGLPNLGVLAVLGVGAARVGSGDAGAGDVVTVAYLLTIVAFPIRSIGWLLGEFPRSVVGYDRVHRVLDVVSETSYGTTRLEPSASGARLEVDALDYRHDPQQRLLEQLSFDLAPGRTVAVVGATASGKTTLTSLVTRLVDPVAGTLRLDGADLRDLAPGELAEHVALVPQSAFLFDDTVRGNVTLGTEVPDEEVWAALRTAQADGFVAALPHGLDSRLGERGTSLSGGQRQRLSLARALLRRPRLLVLDDATSAVDPEVEARILAAIRQRGGGTTMLVVAYRKATISLADEVLFLEGGRITDRGTHAELLTRNPAYAHLVNAYETEVPGAPGSPGAEHAEEVSR</sequence>
<evidence type="ECO:0000313" key="15">
    <source>
        <dbReference type="EMBL" id="ROR91445.1"/>
    </source>
</evidence>
<dbReference type="PANTHER" id="PTHR24221">
    <property type="entry name" value="ATP-BINDING CASSETTE SUB-FAMILY B"/>
    <property type="match status" value="1"/>
</dbReference>
<evidence type="ECO:0000256" key="3">
    <source>
        <dbReference type="ARBA" id="ARBA00022475"/>
    </source>
</evidence>
<dbReference type="SUPFAM" id="SSF90123">
    <property type="entry name" value="ABC transporter transmembrane region"/>
    <property type="match status" value="1"/>
</dbReference>
<proteinExistence type="inferred from homology"/>
<feature type="region of interest" description="Disordered" evidence="11">
    <location>
        <begin position="19"/>
        <end position="42"/>
    </location>
</feature>
<evidence type="ECO:0000256" key="6">
    <source>
        <dbReference type="ARBA" id="ARBA00022741"/>
    </source>
</evidence>
<dbReference type="InterPro" id="IPR039421">
    <property type="entry name" value="Type_1_exporter"/>
</dbReference>
<feature type="transmembrane region" description="Helical" evidence="12">
    <location>
        <begin position="105"/>
        <end position="126"/>
    </location>
</feature>
<evidence type="ECO:0000256" key="12">
    <source>
        <dbReference type="SAM" id="Phobius"/>
    </source>
</evidence>
<name>A0A3N2CV79_9ACTN</name>
<evidence type="ECO:0000256" key="9">
    <source>
        <dbReference type="ARBA" id="ARBA00023136"/>
    </source>
</evidence>
<evidence type="ECO:0000256" key="2">
    <source>
        <dbReference type="ARBA" id="ARBA00022448"/>
    </source>
</evidence>
<keyword evidence="6" id="KW-0547">Nucleotide-binding</keyword>
<evidence type="ECO:0000256" key="7">
    <source>
        <dbReference type="ARBA" id="ARBA00022840"/>
    </source>
</evidence>
<comment type="subcellular location">
    <subcellularLocation>
        <location evidence="1">Cell inner membrane</location>
        <topology evidence="1">Multi-pass membrane protein</topology>
    </subcellularLocation>
</comment>
<evidence type="ECO:0000256" key="10">
    <source>
        <dbReference type="ARBA" id="ARBA00023455"/>
    </source>
</evidence>
<dbReference type="InterPro" id="IPR011527">
    <property type="entry name" value="ABC1_TM_dom"/>
</dbReference>
<dbReference type="GO" id="GO:0016887">
    <property type="term" value="F:ATP hydrolysis activity"/>
    <property type="evidence" value="ECO:0007669"/>
    <property type="project" value="InterPro"/>
</dbReference>
<feature type="transmembrane region" description="Helical" evidence="12">
    <location>
        <begin position="177"/>
        <end position="200"/>
    </location>
</feature>
<dbReference type="InterPro" id="IPR003593">
    <property type="entry name" value="AAA+_ATPase"/>
</dbReference>